<dbReference type="AlphaFoldDB" id="A0A0L0G213"/>
<dbReference type="GO" id="GO:0043235">
    <property type="term" value="C:receptor complex"/>
    <property type="evidence" value="ECO:0007669"/>
    <property type="project" value="TreeGrafter"/>
</dbReference>
<dbReference type="GO" id="GO:0007169">
    <property type="term" value="P:cell surface receptor protein tyrosine kinase signaling pathway"/>
    <property type="evidence" value="ECO:0007669"/>
    <property type="project" value="TreeGrafter"/>
</dbReference>
<dbReference type="OrthoDB" id="4062651at2759"/>
<dbReference type="GO" id="GO:0004714">
    <property type="term" value="F:transmembrane receptor protein tyrosine kinase activity"/>
    <property type="evidence" value="ECO:0007669"/>
    <property type="project" value="TreeGrafter"/>
</dbReference>
<evidence type="ECO:0000313" key="3">
    <source>
        <dbReference type="EMBL" id="KNC82879.1"/>
    </source>
</evidence>
<dbReference type="PROSITE" id="PS50011">
    <property type="entry name" value="PROTEIN_KINASE_DOM"/>
    <property type="match status" value="1"/>
</dbReference>
<feature type="compositionally biased region" description="Polar residues" evidence="1">
    <location>
        <begin position="72"/>
        <end position="92"/>
    </location>
</feature>
<dbReference type="GeneID" id="25905348"/>
<gene>
    <name evidence="3" type="ORF">SARC_04844</name>
</gene>
<dbReference type="InterPro" id="IPR001245">
    <property type="entry name" value="Ser-Thr/Tyr_kinase_cat_dom"/>
</dbReference>
<accession>A0A0L0G213</accession>
<feature type="region of interest" description="Disordered" evidence="1">
    <location>
        <begin position="72"/>
        <end position="126"/>
    </location>
</feature>
<proteinExistence type="predicted"/>
<dbReference type="InterPro" id="IPR011009">
    <property type="entry name" value="Kinase-like_dom_sf"/>
</dbReference>
<dbReference type="InterPro" id="IPR000719">
    <property type="entry name" value="Prot_kinase_dom"/>
</dbReference>
<protein>
    <recommendedName>
        <fullName evidence="2">Protein kinase domain-containing protein</fullName>
    </recommendedName>
</protein>
<organism evidence="3 4">
    <name type="scientific">Sphaeroforma arctica JP610</name>
    <dbReference type="NCBI Taxonomy" id="667725"/>
    <lineage>
        <taxon>Eukaryota</taxon>
        <taxon>Ichthyosporea</taxon>
        <taxon>Ichthyophonida</taxon>
        <taxon>Sphaeroforma</taxon>
    </lineage>
</organism>
<evidence type="ECO:0000313" key="4">
    <source>
        <dbReference type="Proteomes" id="UP000054560"/>
    </source>
</evidence>
<keyword evidence="4" id="KW-1185">Reference proteome</keyword>
<name>A0A0L0G213_9EUKA</name>
<dbReference type="GO" id="GO:0005886">
    <property type="term" value="C:plasma membrane"/>
    <property type="evidence" value="ECO:0007669"/>
    <property type="project" value="TreeGrafter"/>
</dbReference>
<evidence type="ECO:0000259" key="2">
    <source>
        <dbReference type="PROSITE" id="PS50011"/>
    </source>
</evidence>
<feature type="domain" description="Protein kinase" evidence="2">
    <location>
        <begin position="1"/>
        <end position="126"/>
    </location>
</feature>
<dbReference type="InterPro" id="IPR008266">
    <property type="entry name" value="Tyr_kinase_AS"/>
</dbReference>
<dbReference type="Gene3D" id="1.10.510.10">
    <property type="entry name" value="Transferase(Phosphotransferase) domain 1"/>
    <property type="match status" value="1"/>
</dbReference>
<dbReference type="PANTHER" id="PTHR24416:SF611">
    <property type="entry name" value="TYROSINE-PROTEIN KINASE TRANSMEMBRANE RECEPTOR ROR"/>
    <property type="match status" value="1"/>
</dbReference>
<dbReference type="GO" id="GO:0005524">
    <property type="term" value="F:ATP binding"/>
    <property type="evidence" value="ECO:0007669"/>
    <property type="project" value="InterPro"/>
</dbReference>
<evidence type="ECO:0000256" key="1">
    <source>
        <dbReference type="SAM" id="MobiDB-lite"/>
    </source>
</evidence>
<dbReference type="RefSeq" id="XP_014156781.1">
    <property type="nucleotide sequence ID" value="XM_014301306.1"/>
</dbReference>
<dbReference type="EMBL" id="KQ241883">
    <property type="protein sequence ID" value="KNC82879.1"/>
    <property type="molecule type" value="Genomic_DNA"/>
</dbReference>
<dbReference type="Pfam" id="PF07714">
    <property type="entry name" value="PK_Tyr_Ser-Thr"/>
    <property type="match status" value="1"/>
</dbReference>
<dbReference type="PANTHER" id="PTHR24416">
    <property type="entry name" value="TYROSINE-PROTEIN KINASE RECEPTOR"/>
    <property type="match status" value="1"/>
</dbReference>
<dbReference type="Proteomes" id="UP000054560">
    <property type="component" value="Unassembled WGS sequence"/>
</dbReference>
<dbReference type="SUPFAM" id="SSF56112">
    <property type="entry name" value="Protein kinase-like (PK-like)"/>
    <property type="match status" value="1"/>
</dbReference>
<dbReference type="STRING" id="667725.A0A0L0G213"/>
<sequence>MIYLSGKGIVHRDLAARNCLLGAPTSESHGVPVLKLADFGMSRVIGRDATKIVDHPFPAGKKLNAYVTRGSLSSASGFDPNASMQRSASTESVFRMLPESAAAGDLAPGGTDLKRTKSTNSLYGGM</sequence>
<dbReference type="PROSITE" id="PS00109">
    <property type="entry name" value="PROTEIN_KINASE_TYR"/>
    <property type="match status" value="1"/>
</dbReference>
<dbReference type="InterPro" id="IPR050122">
    <property type="entry name" value="RTK"/>
</dbReference>
<reference evidence="3 4" key="1">
    <citation type="submission" date="2011-02" db="EMBL/GenBank/DDBJ databases">
        <title>The Genome Sequence of Sphaeroforma arctica JP610.</title>
        <authorList>
            <consortium name="The Broad Institute Genome Sequencing Platform"/>
            <person name="Russ C."/>
            <person name="Cuomo C."/>
            <person name="Young S.K."/>
            <person name="Zeng Q."/>
            <person name="Gargeya S."/>
            <person name="Alvarado L."/>
            <person name="Berlin A."/>
            <person name="Chapman S.B."/>
            <person name="Chen Z."/>
            <person name="Freedman E."/>
            <person name="Gellesch M."/>
            <person name="Goldberg J."/>
            <person name="Griggs A."/>
            <person name="Gujja S."/>
            <person name="Heilman E."/>
            <person name="Heiman D."/>
            <person name="Howarth C."/>
            <person name="Mehta T."/>
            <person name="Neiman D."/>
            <person name="Pearson M."/>
            <person name="Roberts A."/>
            <person name="Saif S."/>
            <person name="Shea T."/>
            <person name="Shenoy N."/>
            <person name="Sisk P."/>
            <person name="Stolte C."/>
            <person name="Sykes S."/>
            <person name="White J."/>
            <person name="Yandava C."/>
            <person name="Burger G."/>
            <person name="Gray M.W."/>
            <person name="Holland P.W.H."/>
            <person name="King N."/>
            <person name="Lang F.B.F."/>
            <person name="Roger A.J."/>
            <person name="Ruiz-Trillo I."/>
            <person name="Haas B."/>
            <person name="Nusbaum C."/>
            <person name="Birren B."/>
        </authorList>
    </citation>
    <scope>NUCLEOTIDE SEQUENCE [LARGE SCALE GENOMIC DNA]</scope>
    <source>
        <strain evidence="3 4">JP610</strain>
    </source>
</reference>